<feature type="non-terminal residue" evidence="2">
    <location>
        <position position="78"/>
    </location>
</feature>
<proteinExistence type="predicted"/>
<feature type="non-terminal residue" evidence="2">
    <location>
        <position position="1"/>
    </location>
</feature>
<dbReference type="Proteomes" id="UP000654075">
    <property type="component" value="Unassembled WGS sequence"/>
</dbReference>
<evidence type="ECO:0000256" key="1">
    <source>
        <dbReference type="SAM" id="MobiDB-lite"/>
    </source>
</evidence>
<keyword evidence="3" id="KW-1185">Reference proteome</keyword>
<name>A0A813DRJ4_POLGL</name>
<comment type="caution">
    <text evidence="2">The sequence shown here is derived from an EMBL/GenBank/DDBJ whole genome shotgun (WGS) entry which is preliminary data.</text>
</comment>
<reference evidence="2" key="1">
    <citation type="submission" date="2021-02" db="EMBL/GenBank/DDBJ databases">
        <authorList>
            <person name="Dougan E. K."/>
            <person name="Rhodes N."/>
            <person name="Thang M."/>
            <person name="Chan C."/>
        </authorList>
    </citation>
    <scope>NUCLEOTIDE SEQUENCE</scope>
</reference>
<protein>
    <submittedName>
        <fullName evidence="2">Uncharacterized protein</fullName>
    </submittedName>
</protein>
<dbReference type="EMBL" id="CAJNNV010004310">
    <property type="protein sequence ID" value="CAE8590510.1"/>
    <property type="molecule type" value="Genomic_DNA"/>
</dbReference>
<evidence type="ECO:0000313" key="3">
    <source>
        <dbReference type="Proteomes" id="UP000654075"/>
    </source>
</evidence>
<accession>A0A813DRJ4</accession>
<evidence type="ECO:0000313" key="2">
    <source>
        <dbReference type="EMBL" id="CAE8590510.1"/>
    </source>
</evidence>
<dbReference type="AlphaFoldDB" id="A0A813DRJ4"/>
<organism evidence="2 3">
    <name type="scientific">Polarella glacialis</name>
    <name type="common">Dinoflagellate</name>
    <dbReference type="NCBI Taxonomy" id="89957"/>
    <lineage>
        <taxon>Eukaryota</taxon>
        <taxon>Sar</taxon>
        <taxon>Alveolata</taxon>
        <taxon>Dinophyceae</taxon>
        <taxon>Suessiales</taxon>
        <taxon>Suessiaceae</taxon>
        <taxon>Polarella</taxon>
    </lineage>
</organism>
<feature type="region of interest" description="Disordered" evidence="1">
    <location>
        <begin position="46"/>
        <end position="78"/>
    </location>
</feature>
<feature type="compositionally biased region" description="Low complexity" evidence="1">
    <location>
        <begin position="57"/>
        <end position="66"/>
    </location>
</feature>
<sequence length="78" mass="8769">WATPRSGCFRWRPLRRGKGRQERLGWSGARRAARNCDRTARLLLEGVASQRRPPSFGSQCSRQEQGQGRGGQEGSRGE</sequence>
<feature type="compositionally biased region" description="Gly residues" evidence="1">
    <location>
        <begin position="67"/>
        <end position="78"/>
    </location>
</feature>
<gene>
    <name evidence="2" type="ORF">PGLA1383_LOCUS9231</name>
</gene>